<dbReference type="Proteomes" id="UP001341840">
    <property type="component" value="Unassembled WGS sequence"/>
</dbReference>
<sequence length="107" mass="11801">MIYYRIPNSVVSQGVKYEYFAIEGDEDLRQFPKVRTMELFAKIVDLLASSGSSAPNSHSANVVGSSRPAFHHDTEEHQVASPTFKFNRQEEAVDCGGDLGDFDLSGS</sequence>
<proteinExistence type="predicted"/>
<name>A0ABU6Z496_9FABA</name>
<reference evidence="1 2" key="1">
    <citation type="journal article" date="2023" name="Plants (Basel)">
        <title>Bridging the Gap: Combining Genomics and Transcriptomics Approaches to Understand Stylosanthes scabra, an Orphan Legume from the Brazilian Caatinga.</title>
        <authorList>
            <person name="Ferreira-Neto J.R.C."/>
            <person name="da Silva M.D."/>
            <person name="Binneck E."/>
            <person name="de Melo N.F."/>
            <person name="da Silva R.H."/>
            <person name="de Melo A.L.T.M."/>
            <person name="Pandolfi V."/>
            <person name="Bustamante F.O."/>
            <person name="Brasileiro-Vidal A.C."/>
            <person name="Benko-Iseppon A.M."/>
        </authorList>
    </citation>
    <scope>NUCLEOTIDE SEQUENCE [LARGE SCALE GENOMIC DNA]</scope>
    <source>
        <tissue evidence="1">Leaves</tissue>
    </source>
</reference>
<organism evidence="1 2">
    <name type="scientific">Stylosanthes scabra</name>
    <dbReference type="NCBI Taxonomy" id="79078"/>
    <lineage>
        <taxon>Eukaryota</taxon>
        <taxon>Viridiplantae</taxon>
        <taxon>Streptophyta</taxon>
        <taxon>Embryophyta</taxon>
        <taxon>Tracheophyta</taxon>
        <taxon>Spermatophyta</taxon>
        <taxon>Magnoliopsida</taxon>
        <taxon>eudicotyledons</taxon>
        <taxon>Gunneridae</taxon>
        <taxon>Pentapetalae</taxon>
        <taxon>rosids</taxon>
        <taxon>fabids</taxon>
        <taxon>Fabales</taxon>
        <taxon>Fabaceae</taxon>
        <taxon>Papilionoideae</taxon>
        <taxon>50 kb inversion clade</taxon>
        <taxon>dalbergioids sensu lato</taxon>
        <taxon>Dalbergieae</taxon>
        <taxon>Pterocarpus clade</taxon>
        <taxon>Stylosanthes</taxon>
    </lineage>
</organism>
<protein>
    <submittedName>
        <fullName evidence="1">Uncharacterized protein</fullName>
    </submittedName>
</protein>
<gene>
    <name evidence="1" type="ORF">PIB30_004079</name>
</gene>
<comment type="caution">
    <text evidence="1">The sequence shown here is derived from an EMBL/GenBank/DDBJ whole genome shotgun (WGS) entry which is preliminary data.</text>
</comment>
<dbReference type="EMBL" id="JASCZI010271868">
    <property type="protein sequence ID" value="MED6216048.1"/>
    <property type="molecule type" value="Genomic_DNA"/>
</dbReference>
<keyword evidence="2" id="KW-1185">Reference proteome</keyword>
<evidence type="ECO:0000313" key="2">
    <source>
        <dbReference type="Proteomes" id="UP001341840"/>
    </source>
</evidence>
<evidence type="ECO:0000313" key="1">
    <source>
        <dbReference type="EMBL" id="MED6216048.1"/>
    </source>
</evidence>
<accession>A0ABU6Z496</accession>